<evidence type="ECO:0000256" key="1">
    <source>
        <dbReference type="SAM" id="Phobius"/>
    </source>
</evidence>
<feature type="transmembrane region" description="Helical" evidence="1">
    <location>
        <begin position="406"/>
        <end position="426"/>
    </location>
</feature>
<dbReference type="PANTHER" id="PTHR10422:SF38">
    <property type="entry name" value="CYTOCHROME B SUBUNIT OF NITRIC OXIDE REDUCTASE"/>
    <property type="match status" value="1"/>
</dbReference>
<dbReference type="Pfam" id="PF00115">
    <property type="entry name" value="COX1"/>
    <property type="match status" value="1"/>
</dbReference>
<dbReference type="InterPro" id="IPR000883">
    <property type="entry name" value="Cyt_C_Oxase_1"/>
</dbReference>
<feature type="transmembrane region" description="Helical" evidence="1">
    <location>
        <begin position="511"/>
        <end position="532"/>
    </location>
</feature>
<sequence length="766" mass="84602">MTAPPSTDAVPHGRLLIHKAWVQVAVLVILFGFLVLGVLAYLTYRDEPPIPRQVVDDKGQVLFTGEDVTAGQQVFLRAGLMEYGSIFGHGAYLGPDFTADYLHRAATIARPNEPGGDAALIADFQANRYDPATQTLTFSGPQTTAYLANERHYADFFGDPTTGKGLLPHAITDSAEIHQLTSYFAWSAWAAAAHRPGADHSYTNSWPPEPLVGNKPTAENIVWSVLSLIALLGGIGALFGVYGRYGDRLGWRGRQADTLSFRQPGEVALTPAQRVTALFFFVVAALFVAQSLLGGASEHYRADLGSFFGIDLAQLLPYNLTRTWHLQMALFWVAAAFLAAGIFLAPIIARREPRGQDRLSLILLGALVIVVVGSLLGEFFSIRGMVPPSAQFIGANQYEYLDLARLWQILLTAGMGLWAFILWRGLRGRLRGEHRGNLPWMFFWAALAIPVIYAVGLLSRTQDTFTSADFWRFWVVHLWVEDFLELFTTVMVAYIFVLLGVVREKVALTVVYLDIVLYSVGGVIGTMHHLYFSGEPAQHMALGAFFSAAEVIPLTFLTVEAWSFLQLGARQESTSPTPFPHRWAVMFLVAVGFWNFLGAGIFGFLVNLPIVSYYEIGTGLTANHAHGSMMGVYGMLAIAMALFCLRYMIPPRLWPDRLAKISFWSLNIGLAWMCFATLLPVGILQLYHAVHTGYWHARSLKYLTNPTNSLIEWLRLPGDALFIVGGALPFLYITWLGLRHAAKAKPATPGEPEDRLFTEITGPAGR</sequence>
<dbReference type="Pfam" id="PF22085">
    <property type="entry name" value="NorB_cytochrome_c-like"/>
    <property type="match status" value="1"/>
</dbReference>
<dbReference type="InterPro" id="IPR054309">
    <property type="entry name" value="NorB_cytochrome_c-like"/>
</dbReference>
<dbReference type="AlphaFoldDB" id="A0A8J3W0R9"/>
<feature type="transmembrane region" description="Helical" evidence="1">
    <location>
        <begin position="661"/>
        <end position="687"/>
    </location>
</feature>
<reference evidence="3" key="1">
    <citation type="submission" date="2021-01" db="EMBL/GenBank/DDBJ databases">
        <title>Whole genome shotgun sequence of Sphaerimonospora thailandensis NBRC 107569.</title>
        <authorList>
            <person name="Komaki H."/>
            <person name="Tamura T."/>
        </authorList>
    </citation>
    <scope>NUCLEOTIDE SEQUENCE</scope>
    <source>
        <strain evidence="3">NBRC 107569</strain>
    </source>
</reference>
<keyword evidence="4" id="KW-1185">Reference proteome</keyword>
<dbReference type="GO" id="GO:0009060">
    <property type="term" value="P:aerobic respiration"/>
    <property type="evidence" value="ECO:0007669"/>
    <property type="project" value="InterPro"/>
</dbReference>
<dbReference type="GO" id="GO:0016020">
    <property type="term" value="C:membrane"/>
    <property type="evidence" value="ECO:0007669"/>
    <property type="project" value="InterPro"/>
</dbReference>
<dbReference type="EMBL" id="BOOG01000042">
    <property type="protein sequence ID" value="GIH71912.1"/>
    <property type="molecule type" value="Genomic_DNA"/>
</dbReference>
<feature type="domain" description="Nitric oxide reductase subunit B cytochrome c-like" evidence="2">
    <location>
        <begin position="51"/>
        <end position="208"/>
    </location>
</feature>
<dbReference type="RefSeq" id="WP_204017594.1">
    <property type="nucleotide sequence ID" value="NZ_BOOG01000042.1"/>
</dbReference>
<accession>A0A8J3W0R9</accession>
<dbReference type="GO" id="GO:0004129">
    <property type="term" value="F:cytochrome-c oxidase activity"/>
    <property type="evidence" value="ECO:0007669"/>
    <property type="project" value="InterPro"/>
</dbReference>
<keyword evidence="1" id="KW-1133">Transmembrane helix</keyword>
<feature type="transmembrane region" description="Helical" evidence="1">
    <location>
        <begin position="300"/>
        <end position="317"/>
    </location>
</feature>
<gene>
    <name evidence="3" type="ORF">Mth01_41650</name>
</gene>
<feature type="transmembrane region" description="Helical" evidence="1">
    <location>
        <begin position="720"/>
        <end position="738"/>
    </location>
</feature>
<feature type="transmembrane region" description="Helical" evidence="1">
    <location>
        <begin position="630"/>
        <end position="649"/>
    </location>
</feature>
<organism evidence="3 4">
    <name type="scientific">Sphaerimonospora thailandensis</name>
    <dbReference type="NCBI Taxonomy" id="795644"/>
    <lineage>
        <taxon>Bacteria</taxon>
        <taxon>Bacillati</taxon>
        <taxon>Actinomycetota</taxon>
        <taxon>Actinomycetes</taxon>
        <taxon>Streptosporangiales</taxon>
        <taxon>Streptosporangiaceae</taxon>
        <taxon>Sphaerimonospora</taxon>
    </lineage>
</organism>
<feature type="transmembrane region" description="Helical" evidence="1">
    <location>
        <begin position="478"/>
        <end position="499"/>
    </location>
</feature>
<feature type="transmembrane region" description="Helical" evidence="1">
    <location>
        <begin position="275"/>
        <end position="293"/>
    </location>
</feature>
<feature type="transmembrane region" description="Helical" evidence="1">
    <location>
        <begin position="329"/>
        <end position="349"/>
    </location>
</feature>
<dbReference type="InterPro" id="IPR036927">
    <property type="entry name" value="Cyt_c_oxase-like_su1_sf"/>
</dbReference>
<dbReference type="PANTHER" id="PTHR10422">
    <property type="entry name" value="CYTOCHROME C OXIDASE SUBUNIT 1"/>
    <property type="match status" value="1"/>
</dbReference>
<keyword evidence="1" id="KW-0472">Membrane</keyword>
<comment type="caution">
    <text evidence="3">The sequence shown here is derived from an EMBL/GenBank/DDBJ whole genome shotgun (WGS) entry which is preliminary data.</text>
</comment>
<dbReference type="SUPFAM" id="SSF81442">
    <property type="entry name" value="Cytochrome c oxidase subunit I-like"/>
    <property type="match status" value="1"/>
</dbReference>
<keyword evidence="1" id="KW-0812">Transmembrane</keyword>
<evidence type="ECO:0000259" key="2">
    <source>
        <dbReference type="Pfam" id="PF22085"/>
    </source>
</evidence>
<feature type="transmembrane region" description="Helical" evidence="1">
    <location>
        <begin position="361"/>
        <end position="386"/>
    </location>
</feature>
<proteinExistence type="predicted"/>
<dbReference type="GO" id="GO:0020037">
    <property type="term" value="F:heme binding"/>
    <property type="evidence" value="ECO:0007669"/>
    <property type="project" value="InterPro"/>
</dbReference>
<dbReference type="Gene3D" id="1.20.210.10">
    <property type="entry name" value="Cytochrome c oxidase-like, subunit I domain"/>
    <property type="match status" value="1"/>
</dbReference>
<dbReference type="Proteomes" id="UP000610966">
    <property type="component" value="Unassembled WGS sequence"/>
</dbReference>
<name>A0A8J3W0R9_9ACTN</name>
<evidence type="ECO:0000313" key="4">
    <source>
        <dbReference type="Proteomes" id="UP000610966"/>
    </source>
</evidence>
<feature type="transmembrane region" description="Helical" evidence="1">
    <location>
        <begin position="221"/>
        <end position="242"/>
    </location>
</feature>
<feature type="transmembrane region" description="Helical" evidence="1">
    <location>
        <begin position="438"/>
        <end position="458"/>
    </location>
</feature>
<feature type="transmembrane region" description="Helical" evidence="1">
    <location>
        <begin position="20"/>
        <end position="42"/>
    </location>
</feature>
<evidence type="ECO:0000313" key="3">
    <source>
        <dbReference type="EMBL" id="GIH71912.1"/>
    </source>
</evidence>
<feature type="transmembrane region" description="Helical" evidence="1">
    <location>
        <begin position="544"/>
        <end position="565"/>
    </location>
</feature>
<protein>
    <submittedName>
        <fullName evidence="3">Nitric oxide reductase</fullName>
    </submittedName>
</protein>
<feature type="transmembrane region" description="Helical" evidence="1">
    <location>
        <begin position="585"/>
        <end position="610"/>
    </location>
</feature>